<feature type="disulfide bond" evidence="1">
    <location>
        <begin position="115"/>
        <end position="124"/>
    </location>
</feature>
<dbReference type="SUPFAM" id="SSF57196">
    <property type="entry name" value="EGF/Laminin"/>
    <property type="match status" value="1"/>
</dbReference>
<dbReference type="AlphaFoldDB" id="A0A7D9ICY8"/>
<dbReference type="EMBL" id="CACRXK020004459">
    <property type="protein sequence ID" value="CAB4002814.1"/>
    <property type="molecule type" value="Genomic_DNA"/>
</dbReference>
<comment type="caution">
    <text evidence="1">Lacks conserved residue(s) required for the propagation of feature annotation.</text>
</comment>
<dbReference type="Gene3D" id="3.90.215.10">
    <property type="entry name" value="Gamma Fibrinogen, chain A, domain 1"/>
    <property type="match status" value="1"/>
</dbReference>
<evidence type="ECO:0000256" key="1">
    <source>
        <dbReference type="PROSITE-ProRule" id="PRU00076"/>
    </source>
</evidence>
<dbReference type="InterPro" id="IPR000742">
    <property type="entry name" value="EGF"/>
</dbReference>
<reference evidence="2" key="1">
    <citation type="submission" date="2020-04" db="EMBL/GenBank/DDBJ databases">
        <authorList>
            <person name="Alioto T."/>
            <person name="Alioto T."/>
            <person name="Gomez Garrido J."/>
        </authorList>
    </citation>
    <scope>NUCLEOTIDE SEQUENCE</scope>
    <source>
        <strain evidence="2">A484AB</strain>
    </source>
</reference>
<sequence length="331" mass="37159">MFVIKILNMDGKSFSFCLARCLENCLCKSFQVCDSTKCELSSINKNEDGSAFDTRSGCVYYDLDALDAAKQQCSKTCSSSINCCITSNPCLHGGVCLAANSIPSTKGRSRFRCECPQPYIGPRCKNPVRSCRGYRNGSRTSGLYKILAGNETSVDVYCDFDPITSLTWTLVQSHVRDTKMKSLKWNSPISPDTPSWTGYRLQKSRMRSIQVDSSKWRITCQYNGTTPLTDYVYGAIKDMDILEPIVNCAKVEFIKIRDESCSNCTAHFFQNDNYMLHHYSSSRTAKCEFSITRGAKMSCDGEYFGLFDCKDKDHVCSSSLKATTQIWFGGY</sequence>
<gene>
    <name evidence="2" type="ORF">PACLA_8A046749</name>
</gene>
<dbReference type="Gene3D" id="2.10.25.10">
    <property type="entry name" value="Laminin"/>
    <property type="match status" value="1"/>
</dbReference>
<organism evidence="2 3">
    <name type="scientific">Paramuricea clavata</name>
    <name type="common">Red gorgonian</name>
    <name type="synonym">Violescent sea-whip</name>
    <dbReference type="NCBI Taxonomy" id="317549"/>
    <lineage>
        <taxon>Eukaryota</taxon>
        <taxon>Metazoa</taxon>
        <taxon>Cnidaria</taxon>
        <taxon>Anthozoa</taxon>
        <taxon>Octocorallia</taxon>
        <taxon>Malacalcyonacea</taxon>
        <taxon>Plexauridae</taxon>
        <taxon>Paramuricea</taxon>
    </lineage>
</organism>
<proteinExistence type="predicted"/>
<dbReference type="PROSITE" id="PS50026">
    <property type="entry name" value="EGF_3"/>
    <property type="match status" value="1"/>
</dbReference>
<keyword evidence="1" id="KW-0245">EGF-like domain</keyword>
<comment type="caution">
    <text evidence="2">The sequence shown here is derived from an EMBL/GenBank/DDBJ whole genome shotgun (WGS) entry which is preliminary data.</text>
</comment>
<dbReference type="Pfam" id="PF00008">
    <property type="entry name" value="EGF"/>
    <property type="match status" value="1"/>
</dbReference>
<dbReference type="InterPro" id="IPR036056">
    <property type="entry name" value="Fibrinogen-like_C"/>
</dbReference>
<dbReference type="InterPro" id="IPR014716">
    <property type="entry name" value="Fibrinogen_a/b/g_C_1"/>
</dbReference>
<keyword evidence="1" id="KW-1015">Disulfide bond</keyword>
<dbReference type="OrthoDB" id="5945554at2759"/>
<keyword evidence="3" id="KW-1185">Reference proteome</keyword>
<dbReference type="Proteomes" id="UP001152795">
    <property type="component" value="Unassembled WGS sequence"/>
</dbReference>
<dbReference type="PROSITE" id="PS01186">
    <property type="entry name" value="EGF_2"/>
    <property type="match status" value="1"/>
</dbReference>
<accession>A0A7D9ICY8</accession>
<name>A0A7D9ICY8_PARCT</name>
<dbReference type="CDD" id="cd00054">
    <property type="entry name" value="EGF_CA"/>
    <property type="match status" value="1"/>
</dbReference>
<dbReference type="PROSITE" id="PS00022">
    <property type="entry name" value="EGF_1"/>
    <property type="match status" value="1"/>
</dbReference>
<evidence type="ECO:0000313" key="2">
    <source>
        <dbReference type="EMBL" id="CAB4002814.1"/>
    </source>
</evidence>
<protein>
    <submittedName>
        <fullName evidence="2">Neurogenic locus notch homolog 2-like</fullName>
    </submittedName>
</protein>
<evidence type="ECO:0000313" key="3">
    <source>
        <dbReference type="Proteomes" id="UP001152795"/>
    </source>
</evidence>
<dbReference type="SUPFAM" id="SSF56496">
    <property type="entry name" value="Fibrinogen C-terminal domain-like"/>
    <property type="match status" value="1"/>
</dbReference>